<reference evidence="6 7" key="1">
    <citation type="submission" date="2018-06" db="EMBL/GenBank/DDBJ databases">
        <title>Complete Genomes of Monosporascus.</title>
        <authorList>
            <person name="Robinson A.J."/>
            <person name="Natvig D.O."/>
        </authorList>
    </citation>
    <scope>NUCLEOTIDE SEQUENCE [LARGE SCALE GENOMIC DNA]</scope>
    <source>
        <strain evidence="6 7">CBS 609.92</strain>
    </source>
</reference>
<dbReference type="SUPFAM" id="SSF56059">
    <property type="entry name" value="Glutathione synthetase ATP-binding domain-like"/>
    <property type="match status" value="1"/>
</dbReference>
<evidence type="ECO:0000313" key="6">
    <source>
        <dbReference type="EMBL" id="RYO94784.1"/>
    </source>
</evidence>
<feature type="domain" description="ATP-grasp" evidence="5">
    <location>
        <begin position="203"/>
        <end position="444"/>
    </location>
</feature>
<protein>
    <recommendedName>
        <fullName evidence="5">ATP-grasp domain-containing protein</fullName>
    </recommendedName>
</protein>
<evidence type="ECO:0000256" key="1">
    <source>
        <dbReference type="ARBA" id="ARBA00022598"/>
    </source>
</evidence>
<evidence type="ECO:0000256" key="4">
    <source>
        <dbReference type="PROSITE-ProRule" id="PRU00409"/>
    </source>
</evidence>
<dbReference type="InterPro" id="IPR011761">
    <property type="entry name" value="ATP-grasp"/>
</dbReference>
<accession>A0ABY0HKS7</accession>
<dbReference type="PROSITE" id="PS50975">
    <property type="entry name" value="ATP_GRASP"/>
    <property type="match status" value="1"/>
</dbReference>
<proteinExistence type="predicted"/>
<dbReference type="EMBL" id="QJNS01000007">
    <property type="protein sequence ID" value="RYO94784.1"/>
    <property type="molecule type" value="Genomic_DNA"/>
</dbReference>
<sequence>MGPHGSPTGTHSLTLAPLAEVSAFTTRDHACNNTFPDGLLNWIARGVGGIVLRPSALEHPEAALQRLDLEMRKRLAFPWLVSRPLSRQRVFWVQGRQNIEGSRRAYEAAWALGIDIVVLDQPGHWLEDQSSPCAYLREAFISVGVDVDDGFIQRIIDAVRSYPRHVDGIVSISDARLPGVARACEILGLPTSPSAAYAITGDKGATRLLEEPNGRNQLVINGPDELGSVLEQSNTQFSYPLIVKPITGWNSDCVAKCSDETELRAAVLRASSRHANSPNRSTGVVIEPYIDGPEVDANFVLLNGEVLFCDITDDFPCTGDLAGGGPQPTANFMETLMDVPSALPEAEKDMMKDSLRQSILRQGFQSGVFHCEARVRHSRAYYDPRADNGILDLHVTEKNEKVAAEEPSCYLHEVNARPPGYINTVAAMFAYGVDYYAIRLLLSLGAQEDDRVRSLAQPFLGGEPQYTLGITVLQPTRAGIMASKDAVIEMIDKYPSMREFIVDYQTCKRKGDMVQGPDSGELWCVAYVTVASRTGREECLEMVQWVREHFTYKLEGE</sequence>
<keyword evidence="2 4" id="KW-0547">Nucleotide-binding</keyword>
<dbReference type="Gene3D" id="3.30.470.20">
    <property type="entry name" value="ATP-grasp fold, B domain"/>
    <property type="match status" value="1"/>
</dbReference>
<keyword evidence="1" id="KW-0436">Ligase</keyword>
<keyword evidence="3 4" id="KW-0067">ATP-binding</keyword>
<dbReference type="PANTHER" id="PTHR43585:SF2">
    <property type="entry name" value="ATP-GRASP ENZYME FSQD"/>
    <property type="match status" value="1"/>
</dbReference>
<evidence type="ECO:0000256" key="2">
    <source>
        <dbReference type="ARBA" id="ARBA00022741"/>
    </source>
</evidence>
<dbReference type="Gene3D" id="3.30.1490.20">
    <property type="entry name" value="ATP-grasp fold, A domain"/>
    <property type="match status" value="1"/>
</dbReference>
<dbReference type="PANTHER" id="PTHR43585">
    <property type="entry name" value="FUMIPYRROLE BIOSYNTHESIS PROTEIN C"/>
    <property type="match status" value="1"/>
</dbReference>
<evidence type="ECO:0000313" key="7">
    <source>
        <dbReference type="Proteomes" id="UP000294003"/>
    </source>
</evidence>
<gene>
    <name evidence="6" type="ORF">DL762_000416</name>
</gene>
<comment type="caution">
    <text evidence="6">The sequence shown here is derived from an EMBL/GenBank/DDBJ whole genome shotgun (WGS) entry which is preliminary data.</text>
</comment>
<dbReference type="InterPro" id="IPR041472">
    <property type="entry name" value="BL00235/CARNS1_N"/>
</dbReference>
<dbReference type="Gene3D" id="3.40.50.20">
    <property type="match status" value="1"/>
</dbReference>
<keyword evidence="7" id="KW-1185">Reference proteome</keyword>
<dbReference type="InterPro" id="IPR052032">
    <property type="entry name" value="ATP-dep_AA_Ligase"/>
</dbReference>
<dbReference type="Proteomes" id="UP000294003">
    <property type="component" value="Unassembled WGS sequence"/>
</dbReference>
<dbReference type="Pfam" id="PF13535">
    <property type="entry name" value="ATP-grasp_4"/>
    <property type="match status" value="1"/>
</dbReference>
<dbReference type="Pfam" id="PF18130">
    <property type="entry name" value="ATPgrasp_N"/>
    <property type="match status" value="1"/>
</dbReference>
<evidence type="ECO:0000259" key="5">
    <source>
        <dbReference type="PROSITE" id="PS50975"/>
    </source>
</evidence>
<evidence type="ECO:0000256" key="3">
    <source>
        <dbReference type="ARBA" id="ARBA00022840"/>
    </source>
</evidence>
<dbReference type="InterPro" id="IPR013815">
    <property type="entry name" value="ATP_grasp_subdomain_1"/>
</dbReference>
<name>A0ABY0HKS7_9PEZI</name>
<organism evidence="6 7">
    <name type="scientific">Monosporascus cannonballus</name>
    <dbReference type="NCBI Taxonomy" id="155416"/>
    <lineage>
        <taxon>Eukaryota</taxon>
        <taxon>Fungi</taxon>
        <taxon>Dikarya</taxon>
        <taxon>Ascomycota</taxon>
        <taxon>Pezizomycotina</taxon>
        <taxon>Sordariomycetes</taxon>
        <taxon>Xylariomycetidae</taxon>
        <taxon>Xylariales</taxon>
        <taxon>Xylariales incertae sedis</taxon>
        <taxon>Monosporascus</taxon>
    </lineage>
</organism>